<accession>A0A6A5VH68</accession>
<keyword evidence="1" id="KW-1133">Transmembrane helix</keyword>
<gene>
    <name evidence="2" type="ORF">BU23DRAFT_155405</name>
</gene>
<name>A0A6A5VH68_9PLEO</name>
<keyword evidence="1" id="KW-0812">Transmembrane</keyword>
<evidence type="ECO:0000256" key="1">
    <source>
        <dbReference type="SAM" id="Phobius"/>
    </source>
</evidence>
<sequence length="109" mass="12046">MQLGPWLTRNNVTHGFVGGIMVQLGLLCASILALASSFVRFKTSSRVDRRLVVYSGSFPLLLPLCSSFYGSPVPLRQDSLAFTRLSPLHLFFWCFTARQPCVDVIGVVP</sequence>
<dbReference type="Proteomes" id="UP000800036">
    <property type="component" value="Unassembled WGS sequence"/>
</dbReference>
<protein>
    <submittedName>
        <fullName evidence="2">Uncharacterized protein</fullName>
    </submittedName>
</protein>
<keyword evidence="3" id="KW-1185">Reference proteome</keyword>
<evidence type="ECO:0000313" key="3">
    <source>
        <dbReference type="Proteomes" id="UP000800036"/>
    </source>
</evidence>
<feature type="transmembrane region" description="Helical" evidence="1">
    <location>
        <begin position="51"/>
        <end position="70"/>
    </location>
</feature>
<organism evidence="2 3">
    <name type="scientific">Bimuria novae-zelandiae CBS 107.79</name>
    <dbReference type="NCBI Taxonomy" id="1447943"/>
    <lineage>
        <taxon>Eukaryota</taxon>
        <taxon>Fungi</taxon>
        <taxon>Dikarya</taxon>
        <taxon>Ascomycota</taxon>
        <taxon>Pezizomycotina</taxon>
        <taxon>Dothideomycetes</taxon>
        <taxon>Pleosporomycetidae</taxon>
        <taxon>Pleosporales</taxon>
        <taxon>Massarineae</taxon>
        <taxon>Didymosphaeriaceae</taxon>
        <taxon>Bimuria</taxon>
    </lineage>
</organism>
<dbReference type="EMBL" id="ML976685">
    <property type="protein sequence ID" value="KAF1972637.1"/>
    <property type="molecule type" value="Genomic_DNA"/>
</dbReference>
<reference evidence="2" key="1">
    <citation type="journal article" date="2020" name="Stud. Mycol.">
        <title>101 Dothideomycetes genomes: a test case for predicting lifestyles and emergence of pathogens.</title>
        <authorList>
            <person name="Haridas S."/>
            <person name="Albert R."/>
            <person name="Binder M."/>
            <person name="Bloem J."/>
            <person name="Labutti K."/>
            <person name="Salamov A."/>
            <person name="Andreopoulos B."/>
            <person name="Baker S."/>
            <person name="Barry K."/>
            <person name="Bills G."/>
            <person name="Bluhm B."/>
            <person name="Cannon C."/>
            <person name="Castanera R."/>
            <person name="Culley D."/>
            <person name="Daum C."/>
            <person name="Ezra D."/>
            <person name="Gonzalez J."/>
            <person name="Henrissat B."/>
            <person name="Kuo A."/>
            <person name="Liang C."/>
            <person name="Lipzen A."/>
            <person name="Lutzoni F."/>
            <person name="Magnuson J."/>
            <person name="Mondo S."/>
            <person name="Nolan M."/>
            <person name="Ohm R."/>
            <person name="Pangilinan J."/>
            <person name="Park H.-J."/>
            <person name="Ramirez L."/>
            <person name="Alfaro M."/>
            <person name="Sun H."/>
            <person name="Tritt A."/>
            <person name="Yoshinaga Y."/>
            <person name="Zwiers L.-H."/>
            <person name="Turgeon B."/>
            <person name="Goodwin S."/>
            <person name="Spatafora J."/>
            <person name="Crous P."/>
            <person name="Grigoriev I."/>
        </authorList>
    </citation>
    <scope>NUCLEOTIDE SEQUENCE</scope>
    <source>
        <strain evidence="2">CBS 107.79</strain>
    </source>
</reference>
<evidence type="ECO:0000313" key="2">
    <source>
        <dbReference type="EMBL" id="KAF1972637.1"/>
    </source>
</evidence>
<feature type="transmembrane region" description="Helical" evidence="1">
    <location>
        <begin position="20"/>
        <end position="39"/>
    </location>
</feature>
<dbReference type="AlphaFoldDB" id="A0A6A5VH68"/>
<keyword evidence="1" id="KW-0472">Membrane</keyword>
<proteinExistence type="predicted"/>